<feature type="transmembrane region" description="Helical" evidence="2">
    <location>
        <begin position="38"/>
        <end position="57"/>
    </location>
</feature>
<organism evidence="3 4">
    <name type="scientific">Luedemannella helvata</name>
    <dbReference type="NCBI Taxonomy" id="349315"/>
    <lineage>
        <taxon>Bacteria</taxon>
        <taxon>Bacillati</taxon>
        <taxon>Actinomycetota</taxon>
        <taxon>Actinomycetes</taxon>
        <taxon>Micromonosporales</taxon>
        <taxon>Micromonosporaceae</taxon>
        <taxon>Luedemannella</taxon>
    </lineage>
</organism>
<dbReference type="RefSeq" id="WP_344078527.1">
    <property type="nucleotide sequence ID" value="NZ_BAAALS010000006.1"/>
</dbReference>
<feature type="transmembrane region" description="Helical" evidence="2">
    <location>
        <begin position="146"/>
        <end position="164"/>
    </location>
</feature>
<feature type="compositionally biased region" description="Pro residues" evidence="1">
    <location>
        <begin position="396"/>
        <end position="419"/>
    </location>
</feature>
<feature type="compositionally biased region" description="Low complexity" evidence="1">
    <location>
        <begin position="347"/>
        <end position="369"/>
    </location>
</feature>
<comment type="caution">
    <text evidence="3">The sequence shown here is derived from an EMBL/GenBank/DDBJ whole genome shotgun (WGS) entry which is preliminary data.</text>
</comment>
<feature type="region of interest" description="Disordered" evidence="1">
    <location>
        <begin position="1"/>
        <end position="24"/>
    </location>
</feature>
<feature type="transmembrane region" description="Helical" evidence="2">
    <location>
        <begin position="63"/>
        <end position="85"/>
    </location>
</feature>
<feature type="transmembrane region" description="Helical" evidence="2">
    <location>
        <begin position="184"/>
        <end position="207"/>
    </location>
</feature>
<dbReference type="EMBL" id="BAAALS010000006">
    <property type="protein sequence ID" value="GAA1745907.1"/>
    <property type="molecule type" value="Genomic_DNA"/>
</dbReference>
<dbReference type="Proteomes" id="UP001500655">
    <property type="component" value="Unassembled WGS sequence"/>
</dbReference>
<accession>A0ABP4W5X6</accession>
<keyword evidence="2" id="KW-0472">Membrane</keyword>
<evidence type="ECO:0000313" key="4">
    <source>
        <dbReference type="Proteomes" id="UP001500655"/>
    </source>
</evidence>
<feature type="transmembrane region" description="Helical" evidence="2">
    <location>
        <begin position="92"/>
        <end position="109"/>
    </location>
</feature>
<evidence type="ECO:0000256" key="2">
    <source>
        <dbReference type="SAM" id="Phobius"/>
    </source>
</evidence>
<sequence>MSDPSTVHSSGPLSSGPLSGGPFPGAASRSRGGLIARVIWEALLLIVAVVAVAVALADAGERGATALFLPAGVLAAYAVAIALSLRTATPNLAVTAIGALSGLLYSRLLDSDDPMPVVLAAALAVAAAALLGLVLALLVGVLSVPAWAASLAVVGGAQAVLVAVNDGRVDTLSRDGVLREEWIGYTVLAVVLLASIAGGLLWAVPGVRRALSANRVAGDPVGFSGRRILGALVGLVGSSILGGLAGVLFTARVGAASGVVDFGTLILALSAVLLGGVSVYGGRGGFAGTAFAVVIIAAIQFIINLEGGPRALHYGLAALAALVGFLVGRLLEFLEGPFDVAPAGMPASGPAAVPASGPAAVPTSGPASVRPAPGGPTLTNYAPVPFSHMPPQATTPAPPATPSAPPATPSAPPATPSAPPATASGPSAPPVETASPVETAPPASSADAEAPRGDERS</sequence>
<keyword evidence="2" id="KW-1133">Transmembrane helix</keyword>
<evidence type="ECO:0000313" key="3">
    <source>
        <dbReference type="EMBL" id="GAA1745907.1"/>
    </source>
</evidence>
<name>A0ABP4W5X6_9ACTN</name>
<feature type="region of interest" description="Disordered" evidence="1">
    <location>
        <begin position="347"/>
        <end position="457"/>
    </location>
</feature>
<protein>
    <submittedName>
        <fullName evidence="3">Uncharacterized protein</fullName>
    </submittedName>
</protein>
<reference evidence="4" key="1">
    <citation type="journal article" date="2019" name="Int. J. Syst. Evol. Microbiol.">
        <title>The Global Catalogue of Microorganisms (GCM) 10K type strain sequencing project: providing services to taxonomists for standard genome sequencing and annotation.</title>
        <authorList>
            <consortium name="The Broad Institute Genomics Platform"/>
            <consortium name="The Broad Institute Genome Sequencing Center for Infectious Disease"/>
            <person name="Wu L."/>
            <person name="Ma J."/>
        </authorList>
    </citation>
    <scope>NUCLEOTIDE SEQUENCE [LARGE SCALE GENOMIC DNA]</scope>
    <source>
        <strain evidence="4">JCM 13249</strain>
    </source>
</reference>
<keyword evidence="2" id="KW-0812">Transmembrane</keyword>
<gene>
    <name evidence="3" type="ORF">GCM10009681_16120</name>
</gene>
<keyword evidence="4" id="KW-1185">Reference proteome</keyword>
<proteinExistence type="predicted"/>
<evidence type="ECO:0000256" key="1">
    <source>
        <dbReference type="SAM" id="MobiDB-lite"/>
    </source>
</evidence>
<feature type="transmembrane region" description="Helical" evidence="2">
    <location>
        <begin position="311"/>
        <end position="331"/>
    </location>
</feature>
<feature type="transmembrane region" description="Helical" evidence="2">
    <location>
        <begin position="115"/>
        <end position="139"/>
    </location>
</feature>
<feature type="transmembrane region" description="Helical" evidence="2">
    <location>
        <begin position="255"/>
        <end position="274"/>
    </location>
</feature>
<feature type="transmembrane region" description="Helical" evidence="2">
    <location>
        <begin position="286"/>
        <end position="305"/>
    </location>
</feature>
<feature type="transmembrane region" description="Helical" evidence="2">
    <location>
        <begin position="228"/>
        <end position="249"/>
    </location>
</feature>